<dbReference type="GO" id="GO:0051225">
    <property type="term" value="P:spindle assembly"/>
    <property type="evidence" value="ECO:0007669"/>
    <property type="project" value="TreeGrafter"/>
</dbReference>
<feature type="domain" description="Gamma tubulin complex component protein N-terminal" evidence="7">
    <location>
        <begin position="11"/>
        <end position="303"/>
    </location>
</feature>
<keyword evidence="9" id="KW-1185">Reference proteome</keyword>
<protein>
    <recommendedName>
        <fullName evidence="5">Spindle pole body component</fullName>
    </recommendedName>
</protein>
<evidence type="ECO:0000256" key="2">
    <source>
        <dbReference type="ARBA" id="ARBA00022490"/>
    </source>
</evidence>
<dbReference type="InterPro" id="IPR040457">
    <property type="entry name" value="GCP_C"/>
</dbReference>
<feature type="domain" description="Gamma tubulin complex component C-terminal" evidence="6">
    <location>
        <begin position="326"/>
        <end position="639"/>
    </location>
</feature>
<gene>
    <name evidence="8" type="ORF">IMG5_103560</name>
</gene>
<proteinExistence type="inferred from homology"/>
<keyword evidence="4 5" id="KW-0206">Cytoskeleton</keyword>
<dbReference type="RefSeq" id="XP_004035198.1">
    <property type="nucleotide sequence ID" value="XM_004035150.1"/>
</dbReference>
<dbReference type="GO" id="GO:0051321">
    <property type="term" value="P:meiotic cell cycle"/>
    <property type="evidence" value="ECO:0007669"/>
    <property type="project" value="TreeGrafter"/>
</dbReference>
<evidence type="ECO:0000259" key="7">
    <source>
        <dbReference type="Pfam" id="PF17681"/>
    </source>
</evidence>
<dbReference type="Proteomes" id="UP000008983">
    <property type="component" value="Unassembled WGS sequence"/>
</dbReference>
<dbReference type="STRING" id="857967.G0QSU5"/>
<dbReference type="Gene3D" id="1.20.120.1900">
    <property type="entry name" value="Gamma-tubulin complex, C-terminal domain"/>
    <property type="match status" value="1"/>
</dbReference>
<keyword evidence="2 5" id="KW-0963">Cytoplasm</keyword>
<dbReference type="InterPro" id="IPR007259">
    <property type="entry name" value="GCP"/>
</dbReference>
<evidence type="ECO:0000256" key="4">
    <source>
        <dbReference type="ARBA" id="ARBA00023212"/>
    </source>
</evidence>
<evidence type="ECO:0000256" key="1">
    <source>
        <dbReference type="ARBA" id="ARBA00010337"/>
    </source>
</evidence>
<evidence type="ECO:0000256" key="3">
    <source>
        <dbReference type="ARBA" id="ARBA00022701"/>
    </source>
</evidence>
<evidence type="ECO:0000313" key="9">
    <source>
        <dbReference type="Proteomes" id="UP000008983"/>
    </source>
</evidence>
<dbReference type="OMA" id="QNMSGDP"/>
<evidence type="ECO:0000259" key="6">
    <source>
        <dbReference type="Pfam" id="PF04130"/>
    </source>
</evidence>
<name>G0QSU5_ICHMU</name>
<dbReference type="InterPro" id="IPR042241">
    <property type="entry name" value="GCP_C_sf"/>
</dbReference>
<dbReference type="GO" id="GO:0043015">
    <property type="term" value="F:gamma-tubulin binding"/>
    <property type="evidence" value="ECO:0007669"/>
    <property type="project" value="InterPro"/>
</dbReference>
<dbReference type="OrthoDB" id="2192946at2759"/>
<accession>G0QSU5</accession>
<dbReference type="Pfam" id="PF04130">
    <property type="entry name" value="GCP_C_terminal"/>
    <property type="match status" value="1"/>
</dbReference>
<comment type="similarity">
    <text evidence="1 5">Belongs to the TUBGCP family.</text>
</comment>
<keyword evidence="3 5" id="KW-0493">Microtubule</keyword>
<evidence type="ECO:0000313" key="8">
    <source>
        <dbReference type="EMBL" id="EGR31712.1"/>
    </source>
</evidence>
<dbReference type="EMBL" id="GL983824">
    <property type="protein sequence ID" value="EGR31712.1"/>
    <property type="molecule type" value="Genomic_DNA"/>
</dbReference>
<dbReference type="GeneID" id="14907862"/>
<dbReference type="PANTHER" id="PTHR19302">
    <property type="entry name" value="GAMMA TUBULIN COMPLEX PROTEIN"/>
    <property type="match status" value="1"/>
</dbReference>
<dbReference type="GO" id="GO:0000922">
    <property type="term" value="C:spindle pole"/>
    <property type="evidence" value="ECO:0007669"/>
    <property type="project" value="InterPro"/>
</dbReference>
<dbReference type="PANTHER" id="PTHR19302:SF13">
    <property type="entry name" value="GAMMA-TUBULIN COMPLEX COMPONENT 2"/>
    <property type="match status" value="1"/>
</dbReference>
<dbReference type="InParanoid" id="G0QSU5"/>
<dbReference type="AlphaFoldDB" id="G0QSU5"/>
<dbReference type="GO" id="GO:0005874">
    <property type="term" value="C:microtubule"/>
    <property type="evidence" value="ECO:0007669"/>
    <property type="project" value="UniProtKB-KW"/>
</dbReference>
<sequence>MTPQLQEVYLIEDLLFVMTGIEGNYIKKKYDQLQKPPYIYCIEPYLEQTSCEPSFKQLVNKILEICIQYDQIMYFSETHSSFEYGTVCQAFCACINILLREYVLMVNQLDGEFQKGQLSLQKLWFYIQPSMKIMEGIFKMCQICENAKGGELLSKLFGLLKSQSDKQIVDIYYFVLQKSFGPFAEILSYWIYSGKIKDQYQEFFIQENFQVQKNMISKNYKDNYWEKKFVLLEKYQPIFLQDQIQFIYKTGKYLNVLSEYQGKIINNQNEMDLLLNYEQYIQISDFSSPIMKAYKYANQQIMKQKNIFLSLLYKFSLIIVEQDFPKRLQSLKNYFFLEKGDFFVHLIDSCEEELQKPAQLLSKEKLESLLEMSIRTSSLSSDIFLEDLTYDISQYTLSEQLFAYQNIQKTYSDTNSSLQQQQQEKFKMYIPARDSKGIELFSLDYNVKWPLNLILNRKTLTKYQLLFRHLFQFKIVERNLCKTWIFIQSAKELNLINFFKKSYYLLSRMLHFVKNFVYYICFEVIEQKWTKFINNIKNVSEFDDILILHETFLDQCLKESVLLDQNIVKTLQKINQTCSLFSLSIQKYIDNLKIDQKQNNNFNNFMIDEKLNYIQTRKQIINVIINLFLQKINIFIIIYNIQSKTEKILQKL</sequence>
<dbReference type="InterPro" id="IPR041470">
    <property type="entry name" value="GCP_N"/>
</dbReference>
<dbReference type="eggNOG" id="KOG2001">
    <property type="taxonomic scope" value="Eukaryota"/>
</dbReference>
<evidence type="ECO:0000256" key="5">
    <source>
        <dbReference type="RuleBase" id="RU363050"/>
    </source>
</evidence>
<dbReference type="GO" id="GO:0007020">
    <property type="term" value="P:microtubule nucleation"/>
    <property type="evidence" value="ECO:0007669"/>
    <property type="project" value="InterPro"/>
</dbReference>
<dbReference type="GO" id="GO:0051011">
    <property type="term" value="F:microtubule minus-end binding"/>
    <property type="evidence" value="ECO:0007669"/>
    <property type="project" value="TreeGrafter"/>
</dbReference>
<organism evidence="8 9">
    <name type="scientific">Ichthyophthirius multifiliis</name>
    <name type="common">White spot disease agent</name>
    <name type="synonym">Ich</name>
    <dbReference type="NCBI Taxonomy" id="5932"/>
    <lineage>
        <taxon>Eukaryota</taxon>
        <taxon>Sar</taxon>
        <taxon>Alveolata</taxon>
        <taxon>Ciliophora</taxon>
        <taxon>Intramacronucleata</taxon>
        <taxon>Oligohymenophorea</taxon>
        <taxon>Hymenostomatida</taxon>
        <taxon>Ophryoglenina</taxon>
        <taxon>Ichthyophthirius</taxon>
    </lineage>
</organism>
<dbReference type="Pfam" id="PF17681">
    <property type="entry name" value="GCP_N_terminal"/>
    <property type="match status" value="1"/>
</dbReference>
<comment type="subcellular location">
    <subcellularLocation>
        <location evidence="5">Cytoplasm</location>
        <location evidence="5">Cytoskeleton</location>
        <location evidence="5">Microtubule organizing center</location>
    </subcellularLocation>
</comment>
<dbReference type="GO" id="GO:0031122">
    <property type="term" value="P:cytoplasmic microtubule organization"/>
    <property type="evidence" value="ECO:0007669"/>
    <property type="project" value="TreeGrafter"/>
</dbReference>
<dbReference type="GO" id="GO:0000930">
    <property type="term" value="C:gamma-tubulin complex"/>
    <property type="evidence" value="ECO:0007669"/>
    <property type="project" value="TreeGrafter"/>
</dbReference>
<reference evidence="8 9" key="1">
    <citation type="submission" date="2011-07" db="EMBL/GenBank/DDBJ databases">
        <authorList>
            <person name="Coyne R."/>
            <person name="Brami D."/>
            <person name="Johnson J."/>
            <person name="Hostetler J."/>
            <person name="Hannick L."/>
            <person name="Clark T."/>
            <person name="Cassidy-Hanley D."/>
            <person name="Inman J."/>
        </authorList>
    </citation>
    <scope>NUCLEOTIDE SEQUENCE [LARGE SCALE GENOMIC DNA]</scope>
    <source>
        <strain evidence="8 9">G5</strain>
    </source>
</reference>
<dbReference type="GO" id="GO:0000278">
    <property type="term" value="P:mitotic cell cycle"/>
    <property type="evidence" value="ECO:0007669"/>
    <property type="project" value="TreeGrafter"/>
</dbReference>